<sequence length="467" mass="52341">MTEFNPSPSRFTCQYGHDCSCKTCSPTLYDHIWRDGRHENPFDKAGPLQSSGNQFPAYHRYESHTLADATVASFTNVSTLTFKQQTACHDWGVWISEQRFMGGWPESLSVQDLYELFDIFNRLFFFGAIKTTRIEIAPADPNDTWIGLTVYPRTWTLSMVCGKHPVIYVKNPVDDDSNPLNCFSQMAVLIHEMTHAYLKIWSCWTGVFHPPRCMNEKCYEIGLDNVGQGHGRAFGIILDGIAPAFHALLGCRLDLAYRYTLENTVIGTNDWRVSHCDNFRFLTSGGHEIPQVSDVVQEDIRRFPHATLGPWEPKINSYPPMKGVQLDNMPQPILANGFGPVRPPGNYRQPGPLTENDHNDAVGDGPPPWAIPPPLALTENEHYAAFEDGPIPPPPAECLLEPEDTRTHTPTATRTPAARRRAGTPCVIIDYSLGPPAEGPRSEFWEYFQVFNEALGPPDCADMGSMT</sequence>
<dbReference type="AlphaFoldDB" id="A0A6G1HRP4"/>
<evidence type="ECO:0000313" key="2">
    <source>
        <dbReference type="EMBL" id="KAF2398415.1"/>
    </source>
</evidence>
<gene>
    <name evidence="2" type="ORF">EJ06DRAFT_558249</name>
</gene>
<dbReference type="OrthoDB" id="3645074at2759"/>
<protein>
    <submittedName>
        <fullName evidence="2">Uncharacterized protein</fullName>
    </submittedName>
</protein>
<organism evidence="2 3">
    <name type="scientific">Trichodelitschia bisporula</name>
    <dbReference type="NCBI Taxonomy" id="703511"/>
    <lineage>
        <taxon>Eukaryota</taxon>
        <taxon>Fungi</taxon>
        <taxon>Dikarya</taxon>
        <taxon>Ascomycota</taxon>
        <taxon>Pezizomycotina</taxon>
        <taxon>Dothideomycetes</taxon>
        <taxon>Dothideomycetes incertae sedis</taxon>
        <taxon>Phaeotrichales</taxon>
        <taxon>Phaeotrichaceae</taxon>
        <taxon>Trichodelitschia</taxon>
    </lineage>
</organism>
<feature type="region of interest" description="Disordered" evidence="1">
    <location>
        <begin position="340"/>
        <end position="421"/>
    </location>
</feature>
<accession>A0A6G1HRP4</accession>
<evidence type="ECO:0000256" key="1">
    <source>
        <dbReference type="SAM" id="MobiDB-lite"/>
    </source>
</evidence>
<name>A0A6G1HRP4_9PEZI</name>
<proteinExistence type="predicted"/>
<evidence type="ECO:0000313" key="3">
    <source>
        <dbReference type="Proteomes" id="UP000799640"/>
    </source>
</evidence>
<reference evidence="2" key="1">
    <citation type="journal article" date="2020" name="Stud. Mycol.">
        <title>101 Dothideomycetes genomes: a test case for predicting lifestyles and emergence of pathogens.</title>
        <authorList>
            <person name="Haridas S."/>
            <person name="Albert R."/>
            <person name="Binder M."/>
            <person name="Bloem J."/>
            <person name="Labutti K."/>
            <person name="Salamov A."/>
            <person name="Andreopoulos B."/>
            <person name="Baker S."/>
            <person name="Barry K."/>
            <person name="Bills G."/>
            <person name="Bluhm B."/>
            <person name="Cannon C."/>
            <person name="Castanera R."/>
            <person name="Culley D."/>
            <person name="Daum C."/>
            <person name="Ezra D."/>
            <person name="Gonzalez J."/>
            <person name="Henrissat B."/>
            <person name="Kuo A."/>
            <person name="Liang C."/>
            <person name="Lipzen A."/>
            <person name="Lutzoni F."/>
            <person name="Magnuson J."/>
            <person name="Mondo S."/>
            <person name="Nolan M."/>
            <person name="Ohm R."/>
            <person name="Pangilinan J."/>
            <person name="Park H.-J."/>
            <person name="Ramirez L."/>
            <person name="Alfaro M."/>
            <person name="Sun H."/>
            <person name="Tritt A."/>
            <person name="Yoshinaga Y."/>
            <person name="Zwiers L.-H."/>
            <person name="Turgeon B."/>
            <person name="Goodwin S."/>
            <person name="Spatafora J."/>
            <person name="Crous P."/>
            <person name="Grigoriev I."/>
        </authorList>
    </citation>
    <scope>NUCLEOTIDE SEQUENCE</scope>
    <source>
        <strain evidence="2">CBS 262.69</strain>
    </source>
</reference>
<feature type="compositionally biased region" description="Pro residues" evidence="1">
    <location>
        <begin position="365"/>
        <end position="375"/>
    </location>
</feature>
<dbReference type="Proteomes" id="UP000799640">
    <property type="component" value="Unassembled WGS sequence"/>
</dbReference>
<dbReference type="EMBL" id="ML996700">
    <property type="protein sequence ID" value="KAF2398415.1"/>
    <property type="molecule type" value="Genomic_DNA"/>
</dbReference>
<keyword evidence="3" id="KW-1185">Reference proteome</keyword>